<dbReference type="EMBL" id="LS974619">
    <property type="protein sequence ID" value="CAG7884045.1"/>
    <property type="molecule type" value="Genomic_DNA"/>
</dbReference>
<dbReference type="AlphaFoldDB" id="A0A8D9GNS9"/>
<organism evidence="1 2">
    <name type="scientific">Brassica campestris</name>
    <name type="common">Field mustard</name>
    <dbReference type="NCBI Taxonomy" id="3711"/>
    <lineage>
        <taxon>Eukaryota</taxon>
        <taxon>Viridiplantae</taxon>
        <taxon>Streptophyta</taxon>
        <taxon>Embryophyta</taxon>
        <taxon>Tracheophyta</taxon>
        <taxon>Spermatophyta</taxon>
        <taxon>Magnoliopsida</taxon>
        <taxon>eudicotyledons</taxon>
        <taxon>Gunneridae</taxon>
        <taxon>Pentapetalae</taxon>
        <taxon>rosids</taxon>
        <taxon>malvids</taxon>
        <taxon>Brassicales</taxon>
        <taxon>Brassicaceae</taxon>
        <taxon>Brassiceae</taxon>
        <taxon>Brassica</taxon>
    </lineage>
</organism>
<dbReference type="Proteomes" id="UP000694005">
    <property type="component" value="Chromosome A03"/>
</dbReference>
<evidence type="ECO:0000313" key="2">
    <source>
        <dbReference type="Proteomes" id="UP000694005"/>
    </source>
</evidence>
<gene>
    <name evidence="1" type="ORF">BRAPAZ1V2_A03P53880.2</name>
</gene>
<protein>
    <submittedName>
        <fullName evidence="1">Uncharacterized protein</fullName>
    </submittedName>
</protein>
<sequence length="63" mass="7002">MGKLDLLQWVTYVARKIYLSVDVALTETRRAQMSLLRTEATGLIVASVITSAKNIYADVIFLA</sequence>
<reference evidence="1 2" key="1">
    <citation type="submission" date="2021-07" db="EMBL/GenBank/DDBJ databases">
        <authorList>
            <consortium name="Genoscope - CEA"/>
            <person name="William W."/>
        </authorList>
    </citation>
    <scope>NUCLEOTIDE SEQUENCE [LARGE SCALE GENOMIC DNA]</scope>
</reference>
<name>A0A8D9GNS9_BRACM</name>
<dbReference type="Gramene" id="A03p53880.2_BraZ1">
    <property type="protein sequence ID" value="A03p53880.2_BraZ1.CDS.1"/>
    <property type="gene ID" value="A03g53880.2_BraZ1"/>
</dbReference>
<feature type="non-terminal residue" evidence="1">
    <location>
        <position position="63"/>
    </location>
</feature>
<accession>A0A8D9GNS9</accession>
<evidence type="ECO:0000313" key="1">
    <source>
        <dbReference type="EMBL" id="CAG7884045.1"/>
    </source>
</evidence>
<proteinExistence type="predicted"/>